<keyword evidence="1" id="KW-0175">Coiled coil</keyword>
<dbReference type="SUPFAM" id="SSF47598">
    <property type="entry name" value="Ribbon-helix-helix"/>
    <property type="match status" value="1"/>
</dbReference>
<reference evidence="3 4" key="1">
    <citation type="submission" date="2017-01" db="EMBL/GenBank/DDBJ databases">
        <authorList>
            <person name="Mah S.A."/>
            <person name="Swanson W.J."/>
            <person name="Moy G.W."/>
            <person name="Vacquier V.D."/>
        </authorList>
    </citation>
    <scope>NUCLEOTIDE SEQUENCE [LARGE SCALE GENOMIC DNA]</scope>
    <source>
        <strain evidence="3 4">NIO-1016</strain>
    </source>
</reference>
<name>A0A1N7D0S3_9BACI</name>
<dbReference type="Proteomes" id="UP000215545">
    <property type="component" value="Unassembled WGS sequence"/>
</dbReference>
<reference evidence="2" key="3">
    <citation type="submission" date="2017-03" db="EMBL/GenBank/DDBJ databases">
        <authorList>
            <person name="Dastager S.G."/>
            <person name="Neurgaonkar P.S."/>
            <person name="Dharne M.S."/>
        </authorList>
    </citation>
    <scope>NUCLEOTIDE SEQUENCE</scope>
    <source>
        <strain evidence="2">DSM 25145</strain>
    </source>
</reference>
<evidence type="ECO:0000256" key="1">
    <source>
        <dbReference type="SAM" id="Coils"/>
    </source>
</evidence>
<evidence type="ECO:0000313" key="5">
    <source>
        <dbReference type="Proteomes" id="UP000215545"/>
    </source>
</evidence>
<dbReference type="OrthoDB" id="2943538at2"/>
<feature type="coiled-coil region" evidence="1">
    <location>
        <begin position="78"/>
        <end position="105"/>
    </location>
</feature>
<dbReference type="GO" id="GO:0006355">
    <property type="term" value="P:regulation of DNA-templated transcription"/>
    <property type="evidence" value="ECO:0007669"/>
    <property type="project" value="InterPro"/>
</dbReference>
<keyword evidence="5" id="KW-1185">Reference proteome</keyword>
<protein>
    <submittedName>
        <fullName evidence="3">Uncharacterized protein</fullName>
    </submittedName>
</protein>
<evidence type="ECO:0000313" key="3">
    <source>
        <dbReference type="EMBL" id="SIR69377.1"/>
    </source>
</evidence>
<dbReference type="InterPro" id="IPR010985">
    <property type="entry name" value="Ribbon_hlx_hlx"/>
</dbReference>
<dbReference type="EMBL" id="FTLX01000019">
    <property type="protein sequence ID" value="SIR69377.1"/>
    <property type="molecule type" value="Genomic_DNA"/>
</dbReference>
<dbReference type="AlphaFoldDB" id="A0A1N7D0S3"/>
<reference evidence="5" key="2">
    <citation type="submission" date="2017-03" db="EMBL/GenBank/DDBJ databases">
        <title>Bacillus sp. V-88(T) DSM27956, whole genome shotgun sequencing project.</title>
        <authorList>
            <person name="Dastager S.G."/>
            <person name="Neurgaonkar P.S."/>
            <person name="Dharne M.S."/>
        </authorList>
    </citation>
    <scope>NUCLEOTIDE SEQUENCE [LARGE SCALE GENOMIC DNA]</scope>
    <source>
        <strain evidence="5">DSM 25145</strain>
    </source>
</reference>
<evidence type="ECO:0000313" key="2">
    <source>
        <dbReference type="EMBL" id="OXS72952.1"/>
    </source>
</evidence>
<sequence length="145" mass="16668">MKLKDVLELTLTDSLDLIAKNHLEIGKNAARDALKKAGCYAKNGRRGWFYEGDPAVLEKSIYDFIEKKNTQTSVKPENKQTELKVEKQERKITGKEKNLKKATYEVEEWVHDELKIQAIRQKQTISEIVNEILKKTVEEKGADHG</sequence>
<proteinExistence type="predicted"/>
<gene>
    <name evidence="2" type="ORF">B1B05_18925</name>
    <name evidence="3" type="ORF">SAMN05443094_1192</name>
</gene>
<accession>A0A1N7D0S3</accession>
<organism evidence="3 4">
    <name type="scientific">Domibacillus enclensis</name>
    <dbReference type="NCBI Taxonomy" id="1017273"/>
    <lineage>
        <taxon>Bacteria</taxon>
        <taxon>Bacillati</taxon>
        <taxon>Bacillota</taxon>
        <taxon>Bacilli</taxon>
        <taxon>Bacillales</taxon>
        <taxon>Bacillaceae</taxon>
        <taxon>Domibacillus</taxon>
    </lineage>
</organism>
<dbReference type="Proteomes" id="UP000186385">
    <property type="component" value="Unassembled WGS sequence"/>
</dbReference>
<evidence type="ECO:0000313" key="4">
    <source>
        <dbReference type="Proteomes" id="UP000186385"/>
    </source>
</evidence>
<dbReference type="RefSeq" id="WP_052698427.1">
    <property type="nucleotide sequence ID" value="NZ_FTLX01000019.1"/>
</dbReference>
<dbReference type="EMBL" id="MWSK01000019">
    <property type="protein sequence ID" value="OXS72952.1"/>
    <property type="molecule type" value="Genomic_DNA"/>
</dbReference>